<feature type="non-terminal residue" evidence="1">
    <location>
        <position position="66"/>
    </location>
</feature>
<dbReference type="Proteomes" id="UP000053647">
    <property type="component" value="Unassembled WGS sequence"/>
</dbReference>
<dbReference type="AlphaFoldDB" id="A0A0C9THD6"/>
<proteinExistence type="predicted"/>
<name>A0A0C9THD6_PAXIN</name>
<dbReference type="OrthoDB" id="1607513at2759"/>
<dbReference type="HOGENOM" id="CLU_155624_2_1_1"/>
<protein>
    <submittedName>
        <fullName evidence="1">Uncharacterized protein</fullName>
    </submittedName>
</protein>
<evidence type="ECO:0000313" key="1">
    <source>
        <dbReference type="EMBL" id="KIJ15095.1"/>
    </source>
</evidence>
<gene>
    <name evidence="1" type="ORF">PAXINDRAFT_40900</name>
</gene>
<organism evidence="1 2">
    <name type="scientific">Paxillus involutus ATCC 200175</name>
    <dbReference type="NCBI Taxonomy" id="664439"/>
    <lineage>
        <taxon>Eukaryota</taxon>
        <taxon>Fungi</taxon>
        <taxon>Dikarya</taxon>
        <taxon>Basidiomycota</taxon>
        <taxon>Agaricomycotina</taxon>
        <taxon>Agaricomycetes</taxon>
        <taxon>Agaricomycetidae</taxon>
        <taxon>Boletales</taxon>
        <taxon>Paxilineae</taxon>
        <taxon>Paxillaceae</taxon>
        <taxon>Paxillus</taxon>
    </lineage>
</organism>
<feature type="non-terminal residue" evidence="1">
    <location>
        <position position="1"/>
    </location>
</feature>
<sequence length="66" mass="7479">LLKYQRPQTADSDIPHCTKLRDEILAKANEAQAKLRDQLQHVPGQISITFDAWTSCSYDSYLTITA</sequence>
<keyword evidence="2" id="KW-1185">Reference proteome</keyword>
<reference evidence="2" key="2">
    <citation type="submission" date="2015-01" db="EMBL/GenBank/DDBJ databases">
        <title>Evolutionary Origins and Diversification of the Mycorrhizal Mutualists.</title>
        <authorList>
            <consortium name="DOE Joint Genome Institute"/>
            <consortium name="Mycorrhizal Genomics Consortium"/>
            <person name="Kohler A."/>
            <person name="Kuo A."/>
            <person name="Nagy L.G."/>
            <person name="Floudas D."/>
            <person name="Copeland A."/>
            <person name="Barry K.W."/>
            <person name="Cichocki N."/>
            <person name="Veneault-Fourrey C."/>
            <person name="LaButti K."/>
            <person name="Lindquist E.A."/>
            <person name="Lipzen A."/>
            <person name="Lundell T."/>
            <person name="Morin E."/>
            <person name="Murat C."/>
            <person name="Riley R."/>
            <person name="Ohm R."/>
            <person name="Sun H."/>
            <person name="Tunlid A."/>
            <person name="Henrissat B."/>
            <person name="Grigoriev I.V."/>
            <person name="Hibbett D.S."/>
            <person name="Martin F."/>
        </authorList>
    </citation>
    <scope>NUCLEOTIDE SEQUENCE [LARGE SCALE GENOMIC DNA]</scope>
    <source>
        <strain evidence="2">ATCC 200175</strain>
    </source>
</reference>
<reference evidence="1 2" key="1">
    <citation type="submission" date="2014-06" db="EMBL/GenBank/DDBJ databases">
        <authorList>
            <consortium name="DOE Joint Genome Institute"/>
            <person name="Kuo A."/>
            <person name="Kohler A."/>
            <person name="Nagy L.G."/>
            <person name="Floudas D."/>
            <person name="Copeland A."/>
            <person name="Barry K.W."/>
            <person name="Cichocki N."/>
            <person name="Veneault-Fourrey C."/>
            <person name="LaButti K."/>
            <person name="Lindquist E.A."/>
            <person name="Lipzen A."/>
            <person name="Lundell T."/>
            <person name="Morin E."/>
            <person name="Murat C."/>
            <person name="Sun H."/>
            <person name="Tunlid A."/>
            <person name="Henrissat B."/>
            <person name="Grigoriev I.V."/>
            <person name="Hibbett D.S."/>
            <person name="Martin F."/>
            <person name="Nordberg H.P."/>
            <person name="Cantor M.N."/>
            <person name="Hua S.X."/>
        </authorList>
    </citation>
    <scope>NUCLEOTIDE SEQUENCE [LARGE SCALE GENOMIC DNA]</scope>
    <source>
        <strain evidence="1 2">ATCC 200175</strain>
    </source>
</reference>
<accession>A0A0C9THD6</accession>
<dbReference type="EMBL" id="KN819338">
    <property type="protein sequence ID" value="KIJ15095.1"/>
    <property type="molecule type" value="Genomic_DNA"/>
</dbReference>
<evidence type="ECO:0000313" key="2">
    <source>
        <dbReference type="Proteomes" id="UP000053647"/>
    </source>
</evidence>